<dbReference type="Proteomes" id="UP001558713">
    <property type="component" value="Unassembled WGS sequence"/>
</dbReference>
<feature type="domain" description="Aminotransferase-like plant mobile" evidence="3">
    <location>
        <begin position="109"/>
        <end position="455"/>
    </location>
</feature>
<name>A0ABD1BUL9_CARAN</name>
<dbReference type="InterPro" id="IPR019557">
    <property type="entry name" value="AminoTfrase-like_pln_mobile"/>
</dbReference>
<feature type="coiled-coil region" evidence="1">
    <location>
        <begin position="870"/>
        <end position="897"/>
    </location>
</feature>
<keyword evidence="1" id="KW-0175">Coiled coil</keyword>
<reference evidence="4 5" key="1">
    <citation type="submission" date="2024-04" db="EMBL/GenBank/DDBJ databases">
        <title>Genome assembly C_amara_ONT_v2.</title>
        <authorList>
            <person name="Yant L."/>
            <person name="Moore C."/>
            <person name="Slenker M."/>
        </authorList>
    </citation>
    <scope>NUCLEOTIDE SEQUENCE [LARGE SCALE GENOMIC DNA]</scope>
    <source>
        <tissue evidence="4">Leaf</tissue>
    </source>
</reference>
<dbReference type="PANTHER" id="PTHR46033">
    <property type="entry name" value="PROTEIN MAIN-LIKE 2"/>
    <property type="match status" value="1"/>
</dbReference>
<feature type="region of interest" description="Disordered" evidence="2">
    <location>
        <begin position="624"/>
        <end position="656"/>
    </location>
</feature>
<proteinExistence type="predicted"/>
<evidence type="ECO:0000259" key="3">
    <source>
        <dbReference type="Pfam" id="PF10536"/>
    </source>
</evidence>
<gene>
    <name evidence="4" type="ORF">V5N11_016234</name>
</gene>
<keyword evidence="5" id="KW-1185">Reference proteome</keyword>
<dbReference type="EMBL" id="JBANAX010000141">
    <property type="protein sequence ID" value="KAL1220889.1"/>
    <property type="molecule type" value="Genomic_DNA"/>
</dbReference>
<evidence type="ECO:0000313" key="5">
    <source>
        <dbReference type="Proteomes" id="UP001558713"/>
    </source>
</evidence>
<evidence type="ECO:0000313" key="4">
    <source>
        <dbReference type="EMBL" id="KAL1220889.1"/>
    </source>
</evidence>
<dbReference type="Pfam" id="PF10536">
    <property type="entry name" value="PMD"/>
    <property type="match status" value="1"/>
</dbReference>
<dbReference type="PANTHER" id="PTHR46033:SF33">
    <property type="entry name" value="AMINOTRANSFERASE-LIKE, PLANT MOBILE DOMAIN FAMILY PROTEIN"/>
    <property type="match status" value="1"/>
</dbReference>
<feature type="region of interest" description="Disordered" evidence="2">
    <location>
        <begin position="780"/>
        <end position="804"/>
    </location>
</feature>
<comment type="caution">
    <text evidence="4">The sequence shown here is derived from an EMBL/GenBank/DDBJ whole genome shotgun (WGS) entry which is preliminary data.</text>
</comment>
<evidence type="ECO:0000256" key="2">
    <source>
        <dbReference type="SAM" id="MobiDB-lite"/>
    </source>
</evidence>
<dbReference type="AlphaFoldDB" id="A0ABD1BUL9"/>
<sequence>MEKASSSSPSENKKNLLIEEREEVMVSSDKGHCLRKPHFLKPFVTSIDDDDSVAQIPSGDRRLSVSSSSELKQLSSRICFSGFWVAKHQFICWLGKMEALHAPTWRKAGIYEAIKASTYDINKNPCLILSIAKKWCPETKSFIFPWGEATITLEDVMVLLGFSVLGSSVFAPLETSEMRDSVNNLKKARVENVNAGTSFRVSQRSWISRFLGRGDQMEHEAFLALWLSHFVFPDKYQPSISKKNLAIAVRLARGERIALAIPVLASLYQDLGEISRAESTQRLSLQSLFKLVQVWTWERFKNLRPEAKEIPEGEPRISRWGGVGQRTENVSLSFDDFEWRPYTKPLNNWNPLRFYVEEALWVTVDDNLEDEFVLFARCVRSCKLVGIGFVEDYYPNRVAMQFGLDQDLPGLVAYHGNFTEEGAWNDYNKCLDGLKLYMPSRLATTSVTARYRDWWLKSVSEFRGSSESNETFNLSNTVDDDDNVPPKVIPLSQVVNKLGEGLPAKLRRCTAKNLRHKIRDGNGDGSASTELPLGQLFRKELMKRTSECLKNKRLKLARENDENCNDNISIAQRNESREKIGGDASEKLGKRSRLEEDNNDSRTFQRFAFGDDETVAPLEIEKLSEENDEEEAGSKAEKSNVVLIPSDEKNSSDSSLGAVDIVVSPLETRHGNGNGSASTELPLGQLFRKELMKRTSECLKNKRLKLAREDDELDICGNNTDMIDDGSKEPKCLLQEDGVITRENQRSDEYLCSEAMKEDDDDSLIQKNLALDELALKADKNESNPHQNLASGGANGDETSQAYKSASPFDESNIHIPVEDGSQGKDCLVHDNVLGSEETMKPNEQLENLEKRKVGVGEEDVSNASRERRFQDLKVLALSIEERIDQVERNVAWLKERRGTKQRKIAATSLI</sequence>
<accession>A0ABD1BUL9</accession>
<dbReference type="InterPro" id="IPR044824">
    <property type="entry name" value="MAIN-like"/>
</dbReference>
<feature type="region of interest" description="Disordered" evidence="2">
    <location>
        <begin position="575"/>
        <end position="599"/>
    </location>
</feature>
<evidence type="ECO:0000256" key="1">
    <source>
        <dbReference type="SAM" id="Coils"/>
    </source>
</evidence>
<organism evidence="4 5">
    <name type="scientific">Cardamine amara subsp. amara</name>
    <dbReference type="NCBI Taxonomy" id="228776"/>
    <lineage>
        <taxon>Eukaryota</taxon>
        <taxon>Viridiplantae</taxon>
        <taxon>Streptophyta</taxon>
        <taxon>Embryophyta</taxon>
        <taxon>Tracheophyta</taxon>
        <taxon>Spermatophyta</taxon>
        <taxon>Magnoliopsida</taxon>
        <taxon>eudicotyledons</taxon>
        <taxon>Gunneridae</taxon>
        <taxon>Pentapetalae</taxon>
        <taxon>rosids</taxon>
        <taxon>malvids</taxon>
        <taxon>Brassicales</taxon>
        <taxon>Brassicaceae</taxon>
        <taxon>Cardamineae</taxon>
        <taxon>Cardamine</taxon>
    </lineage>
</organism>
<protein>
    <submittedName>
        <fullName evidence="4">SerinePthreonine-protein phosphatase 7 long form</fullName>
    </submittedName>
</protein>